<proteinExistence type="predicted"/>
<name>A0ABS8GZF1_9SPHN</name>
<dbReference type="NCBIfam" id="TIGR04353">
    <property type="entry name" value="PqqD_rel_X"/>
    <property type="match status" value="1"/>
</dbReference>
<dbReference type="RefSeq" id="WP_228226143.1">
    <property type="nucleotide sequence ID" value="NZ_JAJGNP010000002.1"/>
</dbReference>
<sequence length="102" mass="11294">MPQEDRFLKPIKRYRIDPRDACRACALDDLTLLYHARSGQTHMVISPVPEILDSIEDGASVTADDLWDRLTQSYDLGDRGEALAQIGAQLEALEALGLVRAA</sequence>
<comment type="caution">
    <text evidence="1">The sequence shown here is derived from an EMBL/GenBank/DDBJ whole genome shotgun (WGS) entry which is preliminary data.</text>
</comment>
<reference evidence="1 2" key="1">
    <citation type="submission" date="2021-10" db="EMBL/GenBank/DDBJ databases">
        <title>The diversity and Nitrogen Metabolism of Culturable Nitrate-Utilizing Bacteria Within the Oxygen Minimum Zone of the Changjiang (Yangtze River)Estuary.</title>
        <authorList>
            <person name="Zhang D."/>
            <person name="Zheng J."/>
            <person name="Liu S."/>
            <person name="He W."/>
        </authorList>
    </citation>
    <scope>NUCLEOTIDE SEQUENCE [LARGE SCALE GENOMIC DNA]</scope>
    <source>
        <strain evidence="1 2">FXH275-2</strain>
    </source>
</reference>
<gene>
    <name evidence="1" type="ORF">LL253_02945</name>
</gene>
<accession>A0ABS8GZF1</accession>
<organism evidence="1 2">
    <name type="scientific">Sphingobium soli</name>
    <dbReference type="NCBI Taxonomy" id="1591116"/>
    <lineage>
        <taxon>Bacteria</taxon>
        <taxon>Pseudomonadati</taxon>
        <taxon>Pseudomonadota</taxon>
        <taxon>Alphaproteobacteria</taxon>
        <taxon>Sphingomonadales</taxon>
        <taxon>Sphingomonadaceae</taxon>
        <taxon>Sphingobium</taxon>
    </lineage>
</organism>
<dbReference type="EMBL" id="JAJGNP010000002">
    <property type="protein sequence ID" value="MCC4231644.1"/>
    <property type="molecule type" value="Genomic_DNA"/>
</dbReference>
<keyword evidence="2" id="KW-1185">Reference proteome</keyword>
<dbReference type="InterPro" id="IPR027599">
    <property type="entry name" value="PqqD-rel_X"/>
</dbReference>
<dbReference type="Proteomes" id="UP001198830">
    <property type="component" value="Unassembled WGS sequence"/>
</dbReference>
<evidence type="ECO:0000313" key="2">
    <source>
        <dbReference type="Proteomes" id="UP001198830"/>
    </source>
</evidence>
<protein>
    <submittedName>
        <fullName evidence="1">HPr-rel-A system PqqD family peptide chaperone</fullName>
    </submittedName>
</protein>
<evidence type="ECO:0000313" key="1">
    <source>
        <dbReference type="EMBL" id="MCC4231644.1"/>
    </source>
</evidence>